<proteinExistence type="predicted"/>
<dbReference type="Proteomes" id="UP000604117">
    <property type="component" value="Unassembled WGS sequence"/>
</dbReference>
<name>A0ABQ4CX92_9ACTN</name>
<evidence type="ECO:0000313" key="3">
    <source>
        <dbReference type="Proteomes" id="UP000604117"/>
    </source>
</evidence>
<organism evidence="2 3">
    <name type="scientific">Asanoa siamensis</name>
    <dbReference type="NCBI Taxonomy" id="926357"/>
    <lineage>
        <taxon>Bacteria</taxon>
        <taxon>Bacillati</taxon>
        <taxon>Actinomycetota</taxon>
        <taxon>Actinomycetes</taxon>
        <taxon>Micromonosporales</taxon>
        <taxon>Micromonosporaceae</taxon>
        <taxon>Asanoa</taxon>
    </lineage>
</organism>
<feature type="region of interest" description="Disordered" evidence="1">
    <location>
        <begin position="1"/>
        <end position="28"/>
    </location>
</feature>
<accession>A0ABQ4CX92</accession>
<gene>
    <name evidence="2" type="ORF">Asi02nite_54180</name>
</gene>
<evidence type="ECO:0000313" key="2">
    <source>
        <dbReference type="EMBL" id="GIF75900.1"/>
    </source>
</evidence>
<reference evidence="2 3" key="1">
    <citation type="submission" date="2021-01" db="EMBL/GenBank/DDBJ databases">
        <title>Whole genome shotgun sequence of Asanoa siamensis NBRC 107932.</title>
        <authorList>
            <person name="Komaki H."/>
            <person name="Tamura T."/>
        </authorList>
    </citation>
    <scope>NUCLEOTIDE SEQUENCE [LARGE SCALE GENOMIC DNA]</scope>
    <source>
        <strain evidence="2 3">NBRC 107932</strain>
    </source>
</reference>
<dbReference type="EMBL" id="BONE01000050">
    <property type="protein sequence ID" value="GIF75900.1"/>
    <property type="molecule type" value="Genomic_DNA"/>
</dbReference>
<sequence length="90" mass="10208">MPVRAGHPRLQQQHPGPGGQRRRQRVRQRGWTELRTFVEDGGTLLAIGDSVATARTLANLPITPALPGDEHEFWKDLRNVEARGWRFDTT</sequence>
<comment type="caution">
    <text evidence="2">The sequence shown here is derived from an EMBL/GenBank/DDBJ whole genome shotgun (WGS) entry which is preliminary data.</text>
</comment>
<keyword evidence="3" id="KW-1185">Reference proteome</keyword>
<protein>
    <submittedName>
        <fullName evidence="2">Uncharacterized protein</fullName>
    </submittedName>
</protein>
<evidence type="ECO:0000256" key="1">
    <source>
        <dbReference type="SAM" id="MobiDB-lite"/>
    </source>
</evidence>